<evidence type="ECO:0000313" key="5">
    <source>
        <dbReference type="Proteomes" id="UP000031561"/>
    </source>
</evidence>
<dbReference type="Gene3D" id="3.40.605.10">
    <property type="entry name" value="Aldehyde Dehydrogenase, Chain A, domain 1"/>
    <property type="match status" value="1"/>
</dbReference>
<dbReference type="InterPro" id="IPR015590">
    <property type="entry name" value="Aldehyde_DH_dom"/>
</dbReference>
<dbReference type="AlphaFoldDB" id="A0ABD4T6G9"/>
<dbReference type="Gene3D" id="3.40.309.10">
    <property type="entry name" value="Aldehyde Dehydrogenase, Chain A, domain 2"/>
    <property type="match status" value="1"/>
</dbReference>
<dbReference type="InterPro" id="IPR016163">
    <property type="entry name" value="Ald_DH_C"/>
</dbReference>
<dbReference type="PANTHER" id="PTHR11699">
    <property type="entry name" value="ALDEHYDE DEHYDROGENASE-RELATED"/>
    <property type="match status" value="1"/>
</dbReference>
<evidence type="ECO:0000256" key="1">
    <source>
        <dbReference type="ARBA" id="ARBA00023002"/>
    </source>
</evidence>
<evidence type="ECO:0000313" key="4">
    <source>
        <dbReference type="EMBL" id="MCM1984332.1"/>
    </source>
</evidence>
<reference evidence="4 5" key="1">
    <citation type="journal article" date="2015" name="Genome Announc.">
        <title>Draft Genome Sequence of Filamentous Marine Cyanobacterium Lyngbya confervoides Strain BDU141951.</title>
        <authorList>
            <person name="Chandrababunaidu M.M."/>
            <person name="Sen D."/>
            <person name="Tripathy S."/>
        </authorList>
    </citation>
    <scope>NUCLEOTIDE SEQUENCE [LARGE SCALE GENOMIC DNA]</scope>
    <source>
        <strain evidence="4 5">BDU141951</strain>
    </source>
</reference>
<proteinExistence type="predicted"/>
<dbReference type="RefSeq" id="WP_250833380.1">
    <property type="nucleotide sequence ID" value="NZ_JTHE03000091.1"/>
</dbReference>
<evidence type="ECO:0000256" key="2">
    <source>
        <dbReference type="SAM" id="MobiDB-lite"/>
    </source>
</evidence>
<dbReference type="Pfam" id="PF00171">
    <property type="entry name" value="Aldedh"/>
    <property type="match status" value="1"/>
</dbReference>
<dbReference type="InterPro" id="IPR016161">
    <property type="entry name" value="Ald_DH/histidinol_DH"/>
</dbReference>
<gene>
    <name evidence="4" type="ORF">QQ91_0016030</name>
</gene>
<sequence>MRWFWIFGLKSNVIPHSIETLLFPMNKLFCRDLPLMSGYSTSTADHWRHYFLLDAEAKVKEPALLAQEIRLNRSTDPDPGPLPVAAQWPLVPDSELESIIQHQLQLAQGATQSFRAVPLAVRVELLRSYGRRLRENLEYWRQLTIQESYAYNAFLGSLEAILEIFQPSYLDMIQEWLSPTPRFGTAARIEHVPQGVFGVISPQNSSFPMLTQILHGAVLSANAVIVKPPHRLAIVALALVQDMNEFLQECGMPEGLISSLVYPNATTVMEHWLGLHGGPAKIDNLIFIGNSARREQILSLCHQGGIFNPIIELEGVDAAYVHHDLNAMDLQRAAQLIAHAKNLAAGQMCISLKRLYVHADIVDLFLHELAQAFQRYHPGSLLADDPYILGPSAWAAKLPQILENFESEGARVRWGGRRLNYWGQPDSQGGYIEPTLIDHVAPDSPLLKQEIFANILPIVRVTGNIDQVVNYINDCPFGIRTSIFAQDPQAIQTLTDTLRVGTLVINGNPLDCSIQIAGGRGQTTLDQNARIWPLDMSLRRVVTGGQNVHTLQEILHRSPPPRALISDPGGQPGSKPHASRQEQVV</sequence>
<dbReference type="GO" id="GO:0016491">
    <property type="term" value="F:oxidoreductase activity"/>
    <property type="evidence" value="ECO:0007669"/>
    <property type="project" value="UniProtKB-KW"/>
</dbReference>
<dbReference type="SUPFAM" id="SSF53720">
    <property type="entry name" value="ALDH-like"/>
    <property type="match status" value="1"/>
</dbReference>
<organism evidence="4 5">
    <name type="scientific">Lyngbya confervoides BDU141951</name>
    <dbReference type="NCBI Taxonomy" id="1574623"/>
    <lineage>
        <taxon>Bacteria</taxon>
        <taxon>Bacillati</taxon>
        <taxon>Cyanobacteriota</taxon>
        <taxon>Cyanophyceae</taxon>
        <taxon>Oscillatoriophycideae</taxon>
        <taxon>Oscillatoriales</taxon>
        <taxon>Microcoleaceae</taxon>
        <taxon>Lyngbya</taxon>
    </lineage>
</organism>
<dbReference type="EMBL" id="JTHE03000091">
    <property type="protein sequence ID" value="MCM1984332.1"/>
    <property type="molecule type" value="Genomic_DNA"/>
</dbReference>
<dbReference type="InterPro" id="IPR016162">
    <property type="entry name" value="Ald_DH_N"/>
</dbReference>
<comment type="caution">
    <text evidence="4">The sequence shown here is derived from an EMBL/GenBank/DDBJ whole genome shotgun (WGS) entry which is preliminary data.</text>
</comment>
<keyword evidence="5" id="KW-1185">Reference proteome</keyword>
<feature type="domain" description="Aldehyde dehydrogenase" evidence="3">
    <location>
        <begin position="100"/>
        <end position="528"/>
    </location>
</feature>
<keyword evidence="1" id="KW-0560">Oxidoreductase</keyword>
<name>A0ABD4T6G9_9CYAN</name>
<dbReference type="Proteomes" id="UP000031561">
    <property type="component" value="Unassembled WGS sequence"/>
</dbReference>
<feature type="region of interest" description="Disordered" evidence="2">
    <location>
        <begin position="557"/>
        <end position="585"/>
    </location>
</feature>
<protein>
    <submittedName>
        <fullName evidence="4">Aldehyde dehydrogenase family protein</fullName>
    </submittedName>
</protein>
<accession>A0ABD4T6G9</accession>
<evidence type="ECO:0000259" key="3">
    <source>
        <dbReference type="Pfam" id="PF00171"/>
    </source>
</evidence>